<keyword evidence="1" id="KW-0677">Repeat</keyword>
<feature type="repeat" description="ANK" evidence="3">
    <location>
        <begin position="459"/>
        <end position="491"/>
    </location>
</feature>
<accession>A0ABT7DWJ1</accession>
<sequence>MKSAHFCQALLPLVLLPVCTSASASNDGRRPLQIERPLSEAPSAQGPFNFRYPYGALQFDMEGRWFLRSDSLQIQVARLQVRYGGAQRCSDRCDPIVGIRLALVSLKPSSTETRQPEVLSSALSLEQPLLFGRDRELRNFSLMVPIDSTAKSGTALALSHLPFARPELRFSTSSLPWTAGHYPGLPWAAATGLPVSQQPCAQVENLHQAIAWRCPVQLKRSLAEPATREAINEAATLPGEGGSPQTPLLRAVHSADSELVQALLQAGANPDVPAGNEQLPPLLEAAWDNKVAIARQLLQAGAKVDQIDSSPGREGRTALHYASIDGLGELARLLLKHGANPLHQDSKGWSPYSTALYYPFRLEVLKAMLAAGVSPDQRIVMPAQFGNAAVPGLLLPMATENHAAIKALLAAGANPGQAGPYNYPVGNFAAYWGRCKVLATLREGGVDLLRPTPAQSAHPGETYLMHAAEGGSRECIKYLLQLGAKTDERDAAGRTAADHAKQYGHDWLAFLLKWWY</sequence>
<keyword evidence="2 3" id="KW-0040">ANK repeat</keyword>
<protein>
    <submittedName>
        <fullName evidence="5">Ankyrin repeat domain-containing protein</fullName>
    </submittedName>
</protein>
<dbReference type="PANTHER" id="PTHR24134">
    <property type="entry name" value="ANKYRIN REPEAT-CONTAINING PROTEIN DDB_G0279043"/>
    <property type="match status" value="1"/>
</dbReference>
<reference evidence="5" key="1">
    <citation type="submission" date="2023-03" db="EMBL/GenBank/DDBJ databases">
        <title>Chitinimonas shenzhenensis gen. nov., sp. nov., a novel member of family Burkholderiaceae isolated from activated sludge collected in Shen Zhen, China.</title>
        <authorList>
            <person name="Wang X."/>
        </authorList>
    </citation>
    <scope>NUCLEOTIDE SEQUENCE</scope>
    <source>
        <strain evidence="5">DQS-5</strain>
    </source>
</reference>
<dbReference type="Pfam" id="PF12796">
    <property type="entry name" value="Ank_2"/>
    <property type="match status" value="2"/>
</dbReference>
<feature type="repeat" description="ANK" evidence="3">
    <location>
        <begin position="243"/>
        <end position="275"/>
    </location>
</feature>
<proteinExistence type="predicted"/>
<name>A0ABT7DWJ1_9NEIS</name>
<dbReference type="SUPFAM" id="SSF48403">
    <property type="entry name" value="Ankyrin repeat"/>
    <property type="match status" value="1"/>
</dbReference>
<keyword evidence="4" id="KW-0732">Signal</keyword>
<dbReference type="InterPro" id="IPR036770">
    <property type="entry name" value="Ankyrin_rpt-contain_sf"/>
</dbReference>
<organism evidence="5 6">
    <name type="scientific">Parachitinimonas caeni</name>
    <dbReference type="NCBI Taxonomy" id="3031301"/>
    <lineage>
        <taxon>Bacteria</taxon>
        <taxon>Pseudomonadati</taxon>
        <taxon>Pseudomonadota</taxon>
        <taxon>Betaproteobacteria</taxon>
        <taxon>Neisseriales</taxon>
        <taxon>Chitinibacteraceae</taxon>
        <taxon>Parachitinimonas</taxon>
    </lineage>
</organism>
<dbReference type="Gene3D" id="1.25.40.20">
    <property type="entry name" value="Ankyrin repeat-containing domain"/>
    <property type="match status" value="2"/>
</dbReference>
<dbReference type="EMBL" id="JARRAF010000008">
    <property type="protein sequence ID" value="MDK2124194.1"/>
    <property type="molecule type" value="Genomic_DNA"/>
</dbReference>
<evidence type="ECO:0000256" key="2">
    <source>
        <dbReference type="ARBA" id="ARBA00023043"/>
    </source>
</evidence>
<dbReference type="Pfam" id="PF00023">
    <property type="entry name" value="Ank"/>
    <property type="match status" value="1"/>
</dbReference>
<evidence type="ECO:0000256" key="4">
    <source>
        <dbReference type="SAM" id="SignalP"/>
    </source>
</evidence>
<comment type="caution">
    <text evidence="5">The sequence shown here is derived from an EMBL/GenBank/DDBJ whole genome shotgun (WGS) entry which is preliminary data.</text>
</comment>
<keyword evidence="6" id="KW-1185">Reference proteome</keyword>
<dbReference type="RefSeq" id="WP_284100504.1">
    <property type="nucleotide sequence ID" value="NZ_JARRAF010000008.1"/>
</dbReference>
<dbReference type="PANTHER" id="PTHR24134:SF9">
    <property type="entry name" value="ANKYRIN REPEAT AND SOCS BOX PROTEIN 8"/>
    <property type="match status" value="1"/>
</dbReference>
<evidence type="ECO:0000256" key="3">
    <source>
        <dbReference type="PROSITE-ProRule" id="PRU00023"/>
    </source>
</evidence>
<dbReference type="SMART" id="SM00248">
    <property type="entry name" value="ANK"/>
    <property type="match status" value="5"/>
</dbReference>
<feature type="repeat" description="ANK" evidence="3">
    <location>
        <begin position="314"/>
        <end position="346"/>
    </location>
</feature>
<dbReference type="PROSITE" id="PS50088">
    <property type="entry name" value="ANK_REPEAT"/>
    <property type="match status" value="3"/>
</dbReference>
<evidence type="ECO:0000256" key="1">
    <source>
        <dbReference type="ARBA" id="ARBA00022737"/>
    </source>
</evidence>
<dbReference type="Proteomes" id="UP001172778">
    <property type="component" value="Unassembled WGS sequence"/>
</dbReference>
<gene>
    <name evidence="5" type="ORF">PZA18_09055</name>
</gene>
<feature type="signal peptide" evidence="4">
    <location>
        <begin position="1"/>
        <end position="24"/>
    </location>
</feature>
<evidence type="ECO:0000313" key="5">
    <source>
        <dbReference type="EMBL" id="MDK2124194.1"/>
    </source>
</evidence>
<dbReference type="PROSITE" id="PS50297">
    <property type="entry name" value="ANK_REP_REGION"/>
    <property type="match status" value="3"/>
</dbReference>
<feature type="chain" id="PRO_5045804307" evidence="4">
    <location>
        <begin position="25"/>
        <end position="516"/>
    </location>
</feature>
<dbReference type="InterPro" id="IPR002110">
    <property type="entry name" value="Ankyrin_rpt"/>
</dbReference>
<evidence type="ECO:0000313" key="6">
    <source>
        <dbReference type="Proteomes" id="UP001172778"/>
    </source>
</evidence>